<reference evidence="3" key="1">
    <citation type="submission" date="2016-10" db="EMBL/GenBank/DDBJ databases">
        <authorList>
            <person name="Varghese N."/>
            <person name="Submissions S."/>
        </authorList>
    </citation>
    <scope>NUCLEOTIDE SEQUENCE [LARGE SCALE GENOMIC DNA]</scope>
    <source>
        <strain evidence="3">DSM 24740</strain>
    </source>
</reference>
<evidence type="ECO:0000313" key="2">
    <source>
        <dbReference type="EMBL" id="SER42360.1"/>
    </source>
</evidence>
<sequence length="161" mass="18247">MEAMEAANLPGFDYLEYKKALQNLKKMNFTDSVRFQTAYATAQSMGVTPKALLDSAQHYLQTLKKEESKFAQALKGQRAQQVSDKEAQLKQLDASIQQQEAKIKELQDAIKKTKAEQQKLRNTISKSTEKLSKTQADFQATYSLIAGEIQTDIESMKEYLK</sequence>
<evidence type="ECO:0000313" key="3">
    <source>
        <dbReference type="Proteomes" id="UP000199021"/>
    </source>
</evidence>
<evidence type="ECO:0000256" key="1">
    <source>
        <dbReference type="SAM" id="Coils"/>
    </source>
</evidence>
<dbReference type="InParanoid" id="A0A1H9P2E0"/>
<organism evidence="2 3">
    <name type="scientific">Neolewinella agarilytica</name>
    <dbReference type="NCBI Taxonomy" id="478744"/>
    <lineage>
        <taxon>Bacteria</taxon>
        <taxon>Pseudomonadati</taxon>
        <taxon>Bacteroidota</taxon>
        <taxon>Saprospiria</taxon>
        <taxon>Saprospirales</taxon>
        <taxon>Lewinellaceae</taxon>
        <taxon>Neolewinella</taxon>
    </lineage>
</organism>
<feature type="coiled-coil region" evidence="1">
    <location>
        <begin position="82"/>
        <end position="130"/>
    </location>
</feature>
<dbReference type="AlphaFoldDB" id="A0A1H9P2E0"/>
<accession>A0A1H9P2E0</accession>
<keyword evidence="3" id="KW-1185">Reference proteome</keyword>
<name>A0A1H9P2E0_9BACT</name>
<gene>
    <name evidence="2" type="ORF">SAMN05444359_1422</name>
</gene>
<proteinExistence type="predicted"/>
<dbReference type="Proteomes" id="UP000199021">
    <property type="component" value="Unassembled WGS sequence"/>
</dbReference>
<protein>
    <submittedName>
        <fullName evidence="2">Uncharacterized protein</fullName>
    </submittedName>
</protein>
<dbReference type="Gene3D" id="1.10.287.1490">
    <property type="match status" value="1"/>
</dbReference>
<dbReference type="EMBL" id="FOFB01000042">
    <property type="protein sequence ID" value="SER42360.1"/>
    <property type="molecule type" value="Genomic_DNA"/>
</dbReference>
<keyword evidence="1" id="KW-0175">Coiled coil</keyword>